<dbReference type="OrthoDB" id="18453at2759"/>
<reference evidence="2 3" key="1">
    <citation type="submission" date="2020-04" db="EMBL/GenBank/DDBJ databases">
        <authorList>
            <person name="Wallbank WR R."/>
            <person name="Pardo Diaz C."/>
            <person name="Kozak K."/>
            <person name="Martin S."/>
            <person name="Jiggins C."/>
            <person name="Moest M."/>
            <person name="Warren A I."/>
            <person name="Byers J.R.P. K."/>
            <person name="Montejo-Kovacevich G."/>
            <person name="Yen C E."/>
        </authorList>
    </citation>
    <scope>NUCLEOTIDE SEQUENCE [LARGE SCALE GENOMIC DNA]</scope>
</reference>
<name>A0A8S0YQB8_ARCPL</name>
<proteinExistence type="predicted"/>
<accession>A0A8S0YQB8</accession>
<dbReference type="Proteomes" id="UP000494256">
    <property type="component" value="Unassembled WGS sequence"/>
</dbReference>
<keyword evidence="1" id="KW-1133">Transmembrane helix</keyword>
<comment type="caution">
    <text evidence="2">The sequence shown here is derived from an EMBL/GenBank/DDBJ whole genome shotgun (WGS) entry which is preliminary data.</text>
</comment>
<dbReference type="AlphaFoldDB" id="A0A8S0YQB8"/>
<evidence type="ECO:0000256" key="1">
    <source>
        <dbReference type="SAM" id="Phobius"/>
    </source>
</evidence>
<sequence length="654" mass="75571">MNLQYAVYFIIVYTFVHSGATDVQTIQIPINKPDEEYLVQLNKPLVIYFEGTVISRCVWNSTHENIDASEKSITYNSFPNIEFSSLSISSVTKDMSTQWKCTNVNKENFVFNIRVKCAYAVEVNLVGSIISFKMTNESVKEYDGIYNYECEMGDTIDITCRNLYNNGHITLQYHDAQGAIITSSQSYEKEKSDLTFRMLVRGKNVSRSYVDCTYVTPIETIVQEFTYRTIFQITNRNPRRSDGFIITINRMKLTRLPPGLSTIDRYVYKFLSMEHLKITCSKSREQPGAIYGKIKESNNKTVLSTDVKTEQTFTTLIEPVNLDNVTFQCDSKKGPDNLVSEIKFIKEPNRDTYILGLSASNVLYEYNTRRSWITHYEYTVNQILNLTCITTRDRSPQWANRKEIISTIHENVEYGTKYINYMFPMNIETIKIITCESKKNGTITQIVTIILHQVLEIPAEEQDLNSNYENNIPENFTSFTVFEIIGTIAGILFATIGAVCALYLWKKKINILAKLHTCLKKDDNQLHSLTNEVVNEYTYIENEYNYIQNQDVYMITNVAYCGSTQNYVTQKTTSQSDHKEDYYTEIDDKTTNNEIKTTYAVPYETHHINKDKVSNCVKDYENVQNKSNTGYRNLQIKDYNISYSNLTNDDLNAS</sequence>
<gene>
    <name evidence="2" type="ORF">APLA_LOCUS941</name>
</gene>
<evidence type="ECO:0000313" key="3">
    <source>
        <dbReference type="Proteomes" id="UP000494256"/>
    </source>
</evidence>
<keyword evidence="1" id="KW-0812">Transmembrane</keyword>
<dbReference type="EMBL" id="CADEBD010000046">
    <property type="protein sequence ID" value="CAB3221669.1"/>
    <property type="molecule type" value="Genomic_DNA"/>
</dbReference>
<protein>
    <submittedName>
        <fullName evidence="2">Uncharacterized protein</fullName>
    </submittedName>
</protein>
<evidence type="ECO:0000313" key="2">
    <source>
        <dbReference type="EMBL" id="CAB3221669.1"/>
    </source>
</evidence>
<feature type="transmembrane region" description="Helical" evidence="1">
    <location>
        <begin position="484"/>
        <end position="505"/>
    </location>
</feature>
<keyword evidence="1" id="KW-0472">Membrane</keyword>
<organism evidence="2 3">
    <name type="scientific">Arctia plantaginis</name>
    <name type="common">Wood tiger moth</name>
    <name type="synonym">Phalaena plantaginis</name>
    <dbReference type="NCBI Taxonomy" id="874455"/>
    <lineage>
        <taxon>Eukaryota</taxon>
        <taxon>Metazoa</taxon>
        <taxon>Ecdysozoa</taxon>
        <taxon>Arthropoda</taxon>
        <taxon>Hexapoda</taxon>
        <taxon>Insecta</taxon>
        <taxon>Pterygota</taxon>
        <taxon>Neoptera</taxon>
        <taxon>Endopterygota</taxon>
        <taxon>Lepidoptera</taxon>
        <taxon>Glossata</taxon>
        <taxon>Ditrysia</taxon>
        <taxon>Noctuoidea</taxon>
        <taxon>Erebidae</taxon>
        <taxon>Arctiinae</taxon>
        <taxon>Arctia</taxon>
    </lineage>
</organism>